<dbReference type="Pfam" id="PF14107">
    <property type="entry name" value="DUF4280"/>
    <property type="match status" value="1"/>
</dbReference>
<organism evidence="1">
    <name type="scientific">Paenibacillus sp. BIHB 4019</name>
    <dbReference type="NCBI Taxonomy" id="1870819"/>
    <lineage>
        <taxon>Bacteria</taxon>
        <taxon>Bacillati</taxon>
        <taxon>Bacillota</taxon>
        <taxon>Bacilli</taxon>
        <taxon>Bacillales</taxon>
        <taxon>Paenibacillaceae</taxon>
        <taxon>Paenibacillus</taxon>
    </lineage>
</organism>
<gene>
    <name evidence="1" type="ORF">BBD42_14310</name>
</gene>
<evidence type="ECO:0008006" key="2">
    <source>
        <dbReference type="Google" id="ProtNLM"/>
    </source>
</evidence>
<dbReference type="InterPro" id="IPR025460">
    <property type="entry name" value="DUF4280"/>
</dbReference>
<proteinExistence type="predicted"/>
<dbReference type="RefSeq" id="WP_099518709.1">
    <property type="nucleotide sequence ID" value="NZ_CP016808.1"/>
</dbReference>
<name>A0A1B2DIM1_9BACL</name>
<protein>
    <recommendedName>
        <fullName evidence="2">DUF4280 domain-containing protein</fullName>
    </recommendedName>
</protein>
<accession>A0A1B2DIM1</accession>
<dbReference type="EMBL" id="CP016808">
    <property type="protein sequence ID" value="ANY67515.1"/>
    <property type="molecule type" value="Genomic_DNA"/>
</dbReference>
<dbReference type="AlphaFoldDB" id="A0A1B2DIM1"/>
<reference evidence="1" key="1">
    <citation type="submission" date="2016-08" db="EMBL/GenBank/DDBJ databases">
        <title>Complete Genome Seqeunce of Paenibacillus sp. BIHB 4019 from tea rhizoplane.</title>
        <authorList>
            <person name="Thakur R."/>
            <person name="Swarnkar M.K."/>
            <person name="Gulati A."/>
        </authorList>
    </citation>
    <scope>NUCLEOTIDE SEQUENCE [LARGE SCALE GENOMIC DNA]</scope>
    <source>
        <strain evidence="1">BIHB4019</strain>
    </source>
</reference>
<evidence type="ECO:0000313" key="1">
    <source>
        <dbReference type="EMBL" id="ANY67515.1"/>
    </source>
</evidence>
<sequence length="135" mass="14041">MSDGGNESATIIAGQGASESYVVAGAIISCNWGTKRMRLKTPLSHGVYIQKQAQLNIGDYMLGTNIMPFERCMSQSNPAVVAAGGIAPCTPIIALPWTNGKTETKVGGLPALLSCSKNSCLYCGTISIEDDGQGV</sequence>